<dbReference type="AlphaFoldDB" id="X1F2N7"/>
<dbReference type="EMBL" id="BART01034153">
    <property type="protein sequence ID" value="GAH15053.1"/>
    <property type="molecule type" value="Genomic_DNA"/>
</dbReference>
<dbReference type="SUPFAM" id="SSF52279">
    <property type="entry name" value="Beta-D-glucan exohydrolase, C-terminal domain"/>
    <property type="match status" value="1"/>
</dbReference>
<sequence>MSSCPTIIDIYLDRPAVIPELDANAAAIIGNFSAYQRIVLEVIFGEFKPTGKLPFELPRSMEAVRNQLEDVPYDSKDPVYKFNHGLTYE</sequence>
<protein>
    <recommendedName>
        <fullName evidence="2">Glycoside hydrolase family 3 C-terminal domain-containing protein</fullName>
    </recommendedName>
</protein>
<dbReference type="Pfam" id="PF01915">
    <property type="entry name" value="Glyco_hydro_3_C"/>
    <property type="match status" value="1"/>
</dbReference>
<comment type="caution">
    <text evidence="3">The sequence shown here is derived from an EMBL/GenBank/DDBJ whole genome shotgun (WGS) entry which is preliminary data.</text>
</comment>
<accession>X1F2N7</accession>
<dbReference type="InterPro" id="IPR036881">
    <property type="entry name" value="Glyco_hydro_3_C_sf"/>
</dbReference>
<evidence type="ECO:0000259" key="2">
    <source>
        <dbReference type="Pfam" id="PF01915"/>
    </source>
</evidence>
<dbReference type="GO" id="GO:0005975">
    <property type="term" value="P:carbohydrate metabolic process"/>
    <property type="evidence" value="ECO:0007669"/>
    <property type="project" value="InterPro"/>
</dbReference>
<feature type="domain" description="Glycoside hydrolase family 3 C-terminal" evidence="2">
    <location>
        <begin position="5"/>
        <end position="88"/>
    </location>
</feature>
<organism evidence="3">
    <name type="scientific">marine sediment metagenome</name>
    <dbReference type="NCBI Taxonomy" id="412755"/>
    <lineage>
        <taxon>unclassified sequences</taxon>
        <taxon>metagenomes</taxon>
        <taxon>ecological metagenomes</taxon>
    </lineage>
</organism>
<dbReference type="Gene3D" id="3.40.50.1700">
    <property type="entry name" value="Glycoside hydrolase family 3 C-terminal domain"/>
    <property type="match status" value="1"/>
</dbReference>
<dbReference type="InterPro" id="IPR002772">
    <property type="entry name" value="Glyco_hydro_3_C"/>
</dbReference>
<dbReference type="GO" id="GO:0004553">
    <property type="term" value="F:hydrolase activity, hydrolyzing O-glycosyl compounds"/>
    <property type="evidence" value="ECO:0007669"/>
    <property type="project" value="InterPro"/>
</dbReference>
<evidence type="ECO:0000313" key="3">
    <source>
        <dbReference type="EMBL" id="GAH15053.1"/>
    </source>
</evidence>
<reference evidence="3" key="1">
    <citation type="journal article" date="2014" name="Front. Microbiol.">
        <title>High frequency of phylogenetically diverse reductive dehalogenase-homologous genes in deep subseafloor sedimentary metagenomes.</title>
        <authorList>
            <person name="Kawai M."/>
            <person name="Futagami T."/>
            <person name="Toyoda A."/>
            <person name="Takaki Y."/>
            <person name="Nishi S."/>
            <person name="Hori S."/>
            <person name="Arai W."/>
            <person name="Tsubouchi T."/>
            <person name="Morono Y."/>
            <person name="Uchiyama I."/>
            <person name="Ito T."/>
            <person name="Fujiyama A."/>
            <person name="Inagaki F."/>
            <person name="Takami H."/>
        </authorList>
    </citation>
    <scope>NUCLEOTIDE SEQUENCE</scope>
    <source>
        <strain evidence="3">Expedition CK06-06</strain>
    </source>
</reference>
<evidence type="ECO:0000256" key="1">
    <source>
        <dbReference type="ARBA" id="ARBA00022801"/>
    </source>
</evidence>
<proteinExistence type="predicted"/>
<gene>
    <name evidence="3" type="ORF">S01H4_58466</name>
</gene>
<name>X1F2N7_9ZZZZ</name>
<keyword evidence="1" id="KW-0378">Hydrolase</keyword>